<evidence type="ECO:0000313" key="3">
    <source>
        <dbReference type="EMBL" id="KKK23363.1"/>
    </source>
</evidence>
<name>A0A0F8UV41_9EURO</name>
<evidence type="ECO:0000313" key="4">
    <source>
        <dbReference type="Proteomes" id="UP000034291"/>
    </source>
</evidence>
<protein>
    <recommendedName>
        <fullName evidence="2">Alpha/beta hydrolase fold-3 domain-containing protein</fullName>
    </recommendedName>
</protein>
<evidence type="ECO:0000256" key="1">
    <source>
        <dbReference type="ARBA" id="ARBA00022801"/>
    </source>
</evidence>
<dbReference type="InterPro" id="IPR029058">
    <property type="entry name" value="AB_hydrolase_fold"/>
</dbReference>
<dbReference type="Gene3D" id="3.40.50.1820">
    <property type="entry name" value="alpha/beta hydrolase"/>
    <property type="match status" value="1"/>
</dbReference>
<organism evidence="3 4">
    <name type="scientific">Aspergillus rambellii</name>
    <dbReference type="NCBI Taxonomy" id="308745"/>
    <lineage>
        <taxon>Eukaryota</taxon>
        <taxon>Fungi</taxon>
        <taxon>Dikarya</taxon>
        <taxon>Ascomycota</taxon>
        <taxon>Pezizomycotina</taxon>
        <taxon>Eurotiomycetes</taxon>
        <taxon>Eurotiomycetidae</taxon>
        <taxon>Eurotiales</taxon>
        <taxon>Aspergillaceae</taxon>
        <taxon>Aspergillus</taxon>
        <taxon>Aspergillus subgen. Nidulantes</taxon>
    </lineage>
</organism>
<dbReference type="PANTHER" id="PTHR48081:SF8">
    <property type="entry name" value="ALPHA_BETA HYDROLASE FOLD-3 DOMAIN-CONTAINING PROTEIN-RELATED"/>
    <property type="match status" value="1"/>
</dbReference>
<reference evidence="3 4" key="1">
    <citation type="submission" date="2015-02" db="EMBL/GenBank/DDBJ databases">
        <title>Draft Genome Sequences of Two Closely-Related Aflatoxigenic Aspergillus Species Obtained from the Cote d'Ivoire.</title>
        <authorList>
            <person name="Moore G.G."/>
            <person name="Beltz S.B."/>
            <person name="Mack B.M."/>
        </authorList>
    </citation>
    <scope>NUCLEOTIDE SEQUENCE [LARGE SCALE GENOMIC DNA]</scope>
    <source>
        <strain evidence="3 4">SRRC1468</strain>
    </source>
</reference>
<dbReference type="STRING" id="308745.A0A0F8UV41"/>
<gene>
    <name evidence="3" type="ORF">ARAM_002162</name>
</gene>
<dbReference type="InterPro" id="IPR050300">
    <property type="entry name" value="GDXG_lipolytic_enzyme"/>
</dbReference>
<dbReference type="InterPro" id="IPR013094">
    <property type="entry name" value="AB_hydrolase_3"/>
</dbReference>
<dbReference type="EMBL" id="JZBS01001281">
    <property type="protein sequence ID" value="KKK23363.1"/>
    <property type="molecule type" value="Genomic_DNA"/>
</dbReference>
<keyword evidence="4" id="KW-1185">Reference proteome</keyword>
<comment type="caution">
    <text evidence="3">The sequence shown here is derived from an EMBL/GenBank/DDBJ whole genome shotgun (WGS) entry which is preliminary data.</text>
</comment>
<evidence type="ECO:0000259" key="2">
    <source>
        <dbReference type="Pfam" id="PF07859"/>
    </source>
</evidence>
<dbReference type="SUPFAM" id="SSF53474">
    <property type="entry name" value="alpha/beta-Hydrolases"/>
    <property type="match status" value="1"/>
</dbReference>
<dbReference type="GO" id="GO:0016787">
    <property type="term" value="F:hydrolase activity"/>
    <property type="evidence" value="ECO:0007669"/>
    <property type="project" value="UniProtKB-KW"/>
</dbReference>
<keyword evidence="1" id="KW-0378">Hydrolase</keyword>
<proteinExistence type="predicted"/>
<accession>A0A0F8UV41</accession>
<dbReference type="PANTHER" id="PTHR48081">
    <property type="entry name" value="AB HYDROLASE SUPERFAMILY PROTEIN C4A8.06C"/>
    <property type="match status" value="1"/>
</dbReference>
<dbReference type="AlphaFoldDB" id="A0A0F8UV41"/>
<sequence>MAYEDPETWLQLGEIDPELSEVSIPAPRGKKERLLFKIANLLVLSQLIANGIGPRFDKDYRVESIAPTRLQWDPLYKEAARKALLSPTITNVTHSTIEIPLRDGTTARTLVYQPKQQPPGARRPLVVLFHGGGFCFGCPEMEARNCIEAVQQYGAVALSVEYRLAPEHKFPTAVEDSWDALKWISSNTESLNADASAGFIVGGTSAGGNIAAILSHLARDEKLPHAITITGLWLNIPLLLNPEVVPEQYRPMYLSREQNRNAPILPEAAMRMYGEAYQPDLASHLWSPFNWPTGHQGLPRTYFQICGMDVLRDEALIYERVLRSECGVPTRVDLYAGLPHVFYANFPQHRRSGLYLNDTMR</sequence>
<dbReference type="Proteomes" id="UP000034291">
    <property type="component" value="Unassembled WGS sequence"/>
</dbReference>
<feature type="domain" description="Alpha/beta hydrolase fold-3" evidence="2">
    <location>
        <begin position="126"/>
        <end position="343"/>
    </location>
</feature>
<dbReference type="OrthoDB" id="408631at2759"/>
<dbReference type="Pfam" id="PF07859">
    <property type="entry name" value="Abhydrolase_3"/>
    <property type="match status" value="1"/>
</dbReference>